<feature type="compositionally biased region" description="Low complexity" evidence="1">
    <location>
        <begin position="189"/>
        <end position="203"/>
    </location>
</feature>
<comment type="caution">
    <text evidence="3">The sequence shown here is derived from an EMBL/GenBank/DDBJ whole genome shotgun (WGS) entry which is preliminary data.</text>
</comment>
<accession>A0ABN2MLM0</accession>
<feature type="compositionally biased region" description="Polar residues" evidence="1">
    <location>
        <begin position="204"/>
        <end position="214"/>
    </location>
</feature>
<evidence type="ECO:0000256" key="1">
    <source>
        <dbReference type="SAM" id="MobiDB-lite"/>
    </source>
</evidence>
<name>A0ABN2MLM0_9PSEU</name>
<dbReference type="RefSeq" id="WP_344412012.1">
    <property type="nucleotide sequence ID" value="NZ_BAAAQK010000003.1"/>
</dbReference>
<protein>
    <submittedName>
        <fullName evidence="3">Carboxymuconolactone decarboxylase family protein</fullName>
    </submittedName>
</protein>
<dbReference type="SUPFAM" id="SSF69118">
    <property type="entry name" value="AhpD-like"/>
    <property type="match status" value="1"/>
</dbReference>
<proteinExistence type="predicted"/>
<dbReference type="Gene3D" id="1.20.1290.10">
    <property type="entry name" value="AhpD-like"/>
    <property type="match status" value="1"/>
</dbReference>
<dbReference type="InterPro" id="IPR029032">
    <property type="entry name" value="AhpD-like"/>
</dbReference>
<dbReference type="PANTHER" id="PTHR34846">
    <property type="entry name" value="4-CARBOXYMUCONOLACTONE DECARBOXYLASE FAMILY PROTEIN (AFU_ORTHOLOGUE AFUA_6G11590)"/>
    <property type="match status" value="1"/>
</dbReference>
<reference evidence="3 4" key="1">
    <citation type="journal article" date="2019" name="Int. J. Syst. Evol. Microbiol.">
        <title>The Global Catalogue of Microorganisms (GCM) 10K type strain sequencing project: providing services to taxonomists for standard genome sequencing and annotation.</title>
        <authorList>
            <consortium name="The Broad Institute Genomics Platform"/>
            <consortium name="The Broad Institute Genome Sequencing Center for Infectious Disease"/>
            <person name="Wu L."/>
            <person name="Ma J."/>
        </authorList>
    </citation>
    <scope>NUCLEOTIDE SEQUENCE [LARGE SCALE GENOMIC DNA]</scope>
    <source>
        <strain evidence="3 4">JCM 16009</strain>
    </source>
</reference>
<feature type="region of interest" description="Disordered" evidence="1">
    <location>
        <begin position="182"/>
        <end position="214"/>
    </location>
</feature>
<keyword evidence="4" id="KW-1185">Reference proteome</keyword>
<evidence type="ECO:0000259" key="2">
    <source>
        <dbReference type="Pfam" id="PF02627"/>
    </source>
</evidence>
<gene>
    <name evidence="3" type="ORF">GCM10009836_05700</name>
</gene>
<dbReference type="PANTHER" id="PTHR34846:SF11">
    <property type="entry name" value="4-CARBOXYMUCONOLACTONE DECARBOXYLASE FAMILY PROTEIN (AFU_ORTHOLOGUE AFUA_6G11590)"/>
    <property type="match status" value="1"/>
</dbReference>
<dbReference type="Pfam" id="PF02627">
    <property type="entry name" value="CMD"/>
    <property type="match status" value="1"/>
</dbReference>
<feature type="domain" description="Carboxymuconolactone decarboxylase-like" evidence="2">
    <location>
        <begin position="34"/>
        <end position="97"/>
    </location>
</feature>
<dbReference type="Proteomes" id="UP001500449">
    <property type="component" value="Unassembled WGS sequence"/>
</dbReference>
<evidence type="ECO:0000313" key="3">
    <source>
        <dbReference type="EMBL" id="GAA1830600.1"/>
    </source>
</evidence>
<dbReference type="EMBL" id="BAAAQK010000003">
    <property type="protein sequence ID" value="GAA1830600.1"/>
    <property type="molecule type" value="Genomic_DNA"/>
</dbReference>
<dbReference type="InterPro" id="IPR003779">
    <property type="entry name" value="CMD-like"/>
</dbReference>
<evidence type="ECO:0000313" key="4">
    <source>
        <dbReference type="Proteomes" id="UP001500449"/>
    </source>
</evidence>
<organism evidence="3 4">
    <name type="scientific">Pseudonocardia ailaonensis</name>
    <dbReference type="NCBI Taxonomy" id="367279"/>
    <lineage>
        <taxon>Bacteria</taxon>
        <taxon>Bacillati</taxon>
        <taxon>Actinomycetota</taxon>
        <taxon>Actinomycetes</taxon>
        <taxon>Pseudonocardiales</taxon>
        <taxon>Pseudonocardiaceae</taxon>
        <taxon>Pseudonocardia</taxon>
    </lineage>
</organism>
<sequence length="214" mass="23330">MALVPYLDESDLPESDRALLARPINLHRALANSPDGLRRFSGLGHWIRWECELDPRLRELAILQVGYLNASPYEWSHHVKIGHDFGVTDSDIEALVAATEGRPHSLGDLESTVLRGAREVTADQRMAPETWTALEAALGRARLVDLVIVVSFYNAVVRILGTLQIDVEPDYAQYLEAFPLPTSAPPPTGLSTTGLSTTGLSTANPTTTGLPPTR</sequence>